<dbReference type="Pfam" id="PF01595">
    <property type="entry name" value="CNNM"/>
    <property type="match status" value="1"/>
</dbReference>
<dbReference type="InterPro" id="IPR002550">
    <property type="entry name" value="CNNM"/>
</dbReference>
<dbReference type="PANTHER" id="PTHR12064:SF94">
    <property type="entry name" value="UNEXTENDED PROTEIN"/>
    <property type="match status" value="1"/>
</dbReference>
<feature type="transmembrane region" description="Helical" evidence="3">
    <location>
        <begin position="243"/>
        <end position="262"/>
    </location>
</feature>
<keyword evidence="1" id="KW-0813">Transport</keyword>
<keyword evidence="2 3" id="KW-0472">Membrane</keyword>
<dbReference type="InterPro" id="IPR046342">
    <property type="entry name" value="CBS_dom_sf"/>
</dbReference>
<dbReference type="GO" id="GO:0016020">
    <property type="term" value="C:membrane"/>
    <property type="evidence" value="ECO:0007669"/>
    <property type="project" value="UniProtKB-UniRule"/>
</dbReference>
<dbReference type="PROSITE" id="PS51846">
    <property type="entry name" value="CNNM"/>
    <property type="match status" value="1"/>
</dbReference>
<dbReference type="GO" id="GO:0006811">
    <property type="term" value="P:monoatomic ion transport"/>
    <property type="evidence" value="ECO:0007669"/>
    <property type="project" value="UniProtKB-KW"/>
</dbReference>
<dbReference type="PANTHER" id="PTHR12064">
    <property type="entry name" value="METAL TRANSPORTER CNNM"/>
    <property type="match status" value="1"/>
</dbReference>
<dbReference type="Pfam" id="PF00571">
    <property type="entry name" value="CBS"/>
    <property type="match status" value="1"/>
</dbReference>
<dbReference type="WBParaSite" id="MBELARI_LOCUS4459">
    <property type="protein sequence ID" value="MBELARI_LOCUS4459"/>
    <property type="gene ID" value="MBELARI_LOCUS4459"/>
</dbReference>
<evidence type="ECO:0000256" key="2">
    <source>
        <dbReference type="PROSITE-ProRule" id="PRU01193"/>
    </source>
</evidence>
<reference evidence="7" key="1">
    <citation type="submission" date="2024-02" db="UniProtKB">
        <authorList>
            <consortium name="WormBaseParasite"/>
        </authorList>
    </citation>
    <scope>IDENTIFICATION</scope>
</reference>
<dbReference type="AlphaFoldDB" id="A0AAF3FC09"/>
<keyword evidence="6" id="KW-1185">Reference proteome</keyword>
<name>A0AAF3FC09_9BILA</name>
<dbReference type="GO" id="GO:0010960">
    <property type="term" value="P:magnesium ion homeostasis"/>
    <property type="evidence" value="ECO:0007669"/>
    <property type="project" value="InterPro"/>
</dbReference>
<feature type="domain" description="CNNM transmembrane" evidence="5">
    <location>
        <begin position="130"/>
        <end position="337"/>
    </location>
</feature>
<keyword evidence="2 3" id="KW-0812">Transmembrane</keyword>
<keyword evidence="2 3" id="KW-1133">Transmembrane helix</keyword>
<organism evidence="6 7">
    <name type="scientific">Mesorhabditis belari</name>
    <dbReference type="NCBI Taxonomy" id="2138241"/>
    <lineage>
        <taxon>Eukaryota</taxon>
        <taxon>Metazoa</taxon>
        <taxon>Ecdysozoa</taxon>
        <taxon>Nematoda</taxon>
        <taxon>Chromadorea</taxon>
        <taxon>Rhabditida</taxon>
        <taxon>Rhabditina</taxon>
        <taxon>Rhabditomorpha</taxon>
        <taxon>Rhabditoidea</taxon>
        <taxon>Rhabditidae</taxon>
        <taxon>Mesorhabditinae</taxon>
        <taxon>Mesorhabditis</taxon>
    </lineage>
</organism>
<feature type="signal peptide" evidence="4">
    <location>
        <begin position="1"/>
        <end position="16"/>
    </location>
</feature>
<feature type="transmembrane region" description="Helical" evidence="3">
    <location>
        <begin position="193"/>
        <end position="217"/>
    </location>
</feature>
<proteinExistence type="predicted"/>
<sequence length="484" mass="54064">MPPLLHLAGFFLLSIGAQLPPNVIVGIKGIAIDEVGVVEKFIDGDSITTYLEGSTNSLPTIYGSMFDTCDPKEKKVELVESTMRDDKKYNFTLVKGKLKVHGKPSESVKLCLGENNKPGLNWIIVKEAPVNWSLIGWAIVIVLSTLLSALFTGLNIGLMSLTLEQLEAYKNHGTGKKKKYAEDILPFRRDSNLLICSLTIANALVNILNALGFGYIFGEVAISVCWFNDLLDEFLFWNVYSEYALSVFCPALLTLILGEILPQAVCSKYPLQTGSWTKNVTRALLLVLYPVAKPVSFLLTLVSGKEAREVYSKEMLAKLLKAHAKNTDDVSKLDQGDYIIRSMARTLENLGKQAKDVMVPWEKVKKLTANDVINDELWKKLSKMQYSRFPVIENGKDPKFNGLSLGIVSALWHKSYLFRTALEETPIITLLEEMKKGIPVMLVFRSNDESSFEIVGMLTLEDLLEQVIGEIKDEKENKNKNSND</sequence>
<evidence type="ECO:0000313" key="7">
    <source>
        <dbReference type="WBParaSite" id="MBELARI_LOCUS4459"/>
    </source>
</evidence>
<evidence type="ECO:0000256" key="4">
    <source>
        <dbReference type="SAM" id="SignalP"/>
    </source>
</evidence>
<feature type="transmembrane region" description="Helical" evidence="3">
    <location>
        <begin position="134"/>
        <end position="158"/>
    </location>
</feature>
<keyword evidence="4" id="KW-0732">Signal</keyword>
<protein>
    <submittedName>
        <fullName evidence="7">CNNM transmembrane domain-containing protein</fullName>
    </submittedName>
</protein>
<evidence type="ECO:0000256" key="3">
    <source>
        <dbReference type="SAM" id="Phobius"/>
    </source>
</evidence>
<evidence type="ECO:0000259" key="5">
    <source>
        <dbReference type="PROSITE" id="PS51846"/>
    </source>
</evidence>
<keyword evidence="1" id="KW-0406">Ion transport</keyword>
<dbReference type="Proteomes" id="UP000887575">
    <property type="component" value="Unassembled WGS sequence"/>
</dbReference>
<evidence type="ECO:0000313" key="6">
    <source>
        <dbReference type="Proteomes" id="UP000887575"/>
    </source>
</evidence>
<dbReference type="InterPro" id="IPR045095">
    <property type="entry name" value="ACDP"/>
</dbReference>
<dbReference type="SUPFAM" id="SSF54631">
    <property type="entry name" value="CBS-domain pair"/>
    <property type="match status" value="1"/>
</dbReference>
<dbReference type="Gene3D" id="3.10.580.10">
    <property type="entry name" value="CBS-domain"/>
    <property type="match status" value="1"/>
</dbReference>
<accession>A0AAF3FC09</accession>
<dbReference type="InterPro" id="IPR000644">
    <property type="entry name" value="CBS_dom"/>
</dbReference>
<feature type="chain" id="PRO_5042166391" evidence="4">
    <location>
        <begin position="17"/>
        <end position="484"/>
    </location>
</feature>
<evidence type="ECO:0000256" key="1">
    <source>
        <dbReference type="ARBA" id="ARBA00023065"/>
    </source>
</evidence>